<feature type="transmembrane region" description="Helical" evidence="11">
    <location>
        <begin position="148"/>
        <end position="166"/>
    </location>
</feature>
<evidence type="ECO:0000256" key="6">
    <source>
        <dbReference type="ARBA" id="ARBA00022692"/>
    </source>
</evidence>
<dbReference type="InterPro" id="IPR004316">
    <property type="entry name" value="SWEET_rpt"/>
</dbReference>
<feature type="transmembrane region" description="Helical" evidence="11">
    <location>
        <begin position="239"/>
        <end position="260"/>
    </location>
</feature>
<feature type="transmembrane region" description="Helical" evidence="11">
    <location>
        <begin position="186"/>
        <end position="204"/>
    </location>
</feature>
<evidence type="ECO:0000256" key="2">
    <source>
        <dbReference type="ARBA" id="ARBA00007809"/>
    </source>
</evidence>
<keyword evidence="7" id="KW-0677">Repeat</keyword>
<feature type="transmembrane region" description="Helical" evidence="11">
    <location>
        <begin position="266"/>
        <end position="288"/>
    </location>
</feature>
<keyword evidence="14" id="KW-1185">Reference proteome</keyword>
<keyword evidence="3" id="KW-0813">Transport</keyword>
<evidence type="ECO:0000256" key="11">
    <source>
        <dbReference type="SAM" id="Phobius"/>
    </source>
</evidence>
<evidence type="ECO:0000256" key="3">
    <source>
        <dbReference type="ARBA" id="ARBA00022448"/>
    </source>
</evidence>
<sequence length="379" mass="41892">MSQKSRRLYYVLLSFAICLIHTTQQSLLSSSDSQEDAKIVGRHTVKADGDAAGVNVTQKVKRDIKKKLSKGVPNAETHLAETAAVNSEEKPNTVQESPLAVGSEQQETKLVAETTSGSPSPVNEQQDAQDGLVTCFVNRVVSMLQTDFNFLISSGTVVSAVLTQLIPMHTIMTIRSNRSTGSLKALNFVTSAFANFLWALYGVLSSNSVIILSNMPGFLLSCFYIAVFHRNCLDTQQKYVLRVFYKFTVFCCLIMTLAYLAVDLELYLKFIGLFGGSIQAFSYITPLLSIKEVMRQRSTSAMPMEISLANFIGSFFTLCYGFIIWDYIVIAPNFIGTTSGMIQVAILVLITNSDKIVITEVDILEKQQFKPTLIAELEI</sequence>
<accession>A0AAD8PCN4</accession>
<evidence type="ECO:0000256" key="7">
    <source>
        <dbReference type="ARBA" id="ARBA00022737"/>
    </source>
</evidence>
<comment type="caution">
    <text evidence="13">The sequence shown here is derived from an EMBL/GenBank/DDBJ whole genome shotgun (WGS) entry which is preliminary data.</text>
</comment>
<gene>
    <name evidence="13" type="ORF">BgAZ_402480</name>
</gene>
<dbReference type="GO" id="GO:0005886">
    <property type="term" value="C:plasma membrane"/>
    <property type="evidence" value="ECO:0007669"/>
    <property type="project" value="UniProtKB-SubCell"/>
</dbReference>
<organism evidence="13 14">
    <name type="scientific">Babesia gibsoni</name>
    <dbReference type="NCBI Taxonomy" id="33632"/>
    <lineage>
        <taxon>Eukaryota</taxon>
        <taxon>Sar</taxon>
        <taxon>Alveolata</taxon>
        <taxon>Apicomplexa</taxon>
        <taxon>Aconoidasida</taxon>
        <taxon>Piroplasmida</taxon>
        <taxon>Babesiidae</taxon>
        <taxon>Babesia</taxon>
    </lineage>
</organism>
<proteinExistence type="inferred from homology"/>
<reference evidence="13" key="1">
    <citation type="submission" date="2023-08" db="EMBL/GenBank/DDBJ databases">
        <title>Draft sequence of the Babesia gibsoni genome.</title>
        <authorList>
            <person name="Yamagishi J.Y."/>
            <person name="Xuan X.X."/>
        </authorList>
    </citation>
    <scope>NUCLEOTIDE SEQUENCE</scope>
    <source>
        <strain evidence="13">Azabu</strain>
    </source>
</reference>
<evidence type="ECO:0000256" key="9">
    <source>
        <dbReference type="ARBA" id="ARBA00023136"/>
    </source>
</evidence>
<feature type="transmembrane region" description="Helical" evidence="11">
    <location>
        <begin position="334"/>
        <end position="351"/>
    </location>
</feature>
<keyword evidence="8 11" id="KW-1133">Transmembrane helix</keyword>
<keyword evidence="5" id="KW-0762">Sugar transport</keyword>
<name>A0AAD8PCN4_BABGI</name>
<evidence type="ECO:0000256" key="4">
    <source>
        <dbReference type="ARBA" id="ARBA00022475"/>
    </source>
</evidence>
<evidence type="ECO:0000256" key="1">
    <source>
        <dbReference type="ARBA" id="ARBA00004651"/>
    </source>
</evidence>
<evidence type="ECO:0000313" key="13">
    <source>
        <dbReference type="EMBL" id="KAK1442218.1"/>
    </source>
</evidence>
<feature type="chain" id="PRO_5041984548" evidence="12">
    <location>
        <begin position="23"/>
        <end position="379"/>
    </location>
</feature>
<dbReference type="Pfam" id="PF03083">
    <property type="entry name" value="MtN3_slv"/>
    <property type="match status" value="2"/>
</dbReference>
<comment type="similarity">
    <text evidence="2">Belongs to the SWEET sugar transporter family.</text>
</comment>
<protein>
    <submittedName>
        <fullName evidence="13">Uncharacterized protein</fullName>
    </submittedName>
</protein>
<dbReference type="InterPro" id="IPR047664">
    <property type="entry name" value="SWEET"/>
</dbReference>
<evidence type="ECO:0000256" key="5">
    <source>
        <dbReference type="ARBA" id="ARBA00022597"/>
    </source>
</evidence>
<keyword evidence="12" id="KW-0732">Signal</keyword>
<feature type="signal peptide" evidence="12">
    <location>
        <begin position="1"/>
        <end position="22"/>
    </location>
</feature>
<keyword evidence="9 11" id="KW-0472">Membrane</keyword>
<dbReference type="GO" id="GO:0051119">
    <property type="term" value="F:sugar transmembrane transporter activity"/>
    <property type="evidence" value="ECO:0007669"/>
    <property type="project" value="InterPro"/>
</dbReference>
<evidence type="ECO:0000313" key="14">
    <source>
        <dbReference type="Proteomes" id="UP001230268"/>
    </source>
</evidence>
<keyword evidence="4" id="KW-1003">Cell membrane</keyword>
<dbReference type="PANTHER" id="PTHR10791">
    <property type="entry name" value="RAG1-ACTIVATING PROTEIN 1"/>
    <property type="match status" value="1"/>
</dbReference>
<feature type="compositionally biased region" description="Polar residues" evidence="10">
    <location>
        <begin position="113"/>
        <end position="126"/>
    </location>
</feature>
<dbReference type="Gene3D" id="1.20.1280.290">
    <property type="match status" value="2"/>
</dbReference>
<dbReference type="PANTHER" id="PTHR10791:SF30">
    <property type="entry name" value="SUGAR TRANSPORTER SWEET1"/>
    <property type="match status" value="1"/>
</dbReference>
<evidence type="ECO:0000256" key="12">
    <source>
        <dbReference type="SAM" id="SignalP"/>
    </source>
</evidence>
<keyword evidence="6 11" id="KW-0812">Transmembrane</keyword>
<evidence type="ECO:0000256" key="8">
    <source>
        <dbReference type="ARBA" id="ARBA00022989"/>
    </source>
</evidence>
<dbReference type="EMBL" id="JAVEPI010000004">
    <property type="protein sequence ID" value="KAK1442218.1"/>
    <property type="molecule type" value="Genomic_DNA"/>
</dbReference>
<comment type="subcellular location">
    <subcellularLocation>
        <location evidence="1">Cell membrane</location>
        <topology evidence="1">Multi-pass membrane protein</topology>
    </subcellularLocation>
</comment>
<dbReference type="Proteomes" id="UP001230268">
    <property type="component" value="Unassembled WGS sequence"/>
</dbReference>
<feature type="region of interest" description="Disordered" evidence="10">
    <location>
        <begin position="84"/>
        <end position="126"/>
    </location>
</feature>
<evidence type="ECO:0000256" key="10">
    <source>
        <dbReference type="SAM" id="MobiDB-lite"/>
    </source>
</evidence>
<dbReference type="AlphaFoldDB" id="A0AAD8PCN4"/>
<feature type="transmembrane region" description="Helical" evidence="11">
    <location>
        <begin position="308"/>
        <end position="328"/>
    </location>
</feature>
<feature type="transmembrane region" description="Helical" evidence="11">
    <location>
        <begin position="210"/>
        <end position="227"/>
    </location>
</feature>